<evidence type="ECO:0000313" key="3">
    <source>
        <dbReference type="Proteomes" id="UP000274822"/>
    </source>
</evidence>
<feature type="transmembrane region" description="Helical" evidence="1">
    <location>
        <begin position="132"/>
        <end position="151"/>
    </location>
</feature>
<comment type="caution">
    <text evidence="2">The sequence shown here is derived from an EMBL/GenBank/DDBJ whole genome shotgun (WGS) entry which is preliminary data.</text>
</comment>
<sequence>MVWRWCGCREIIVSVGIFYFRGGRGLVGWGLRRKSCPPLEIGSLVVCPPGDVTQPAFLQKQSAAWLAHGLVATMLPTSASLARSLHRPLHYPSIPPSLPFLVRSSYSTRSSDPTTTTIYTGPLATVAKRLKLFSVTSLGLTTGLSPFLFLVDVPVPNIARAVLVGAAFFTSAASTALIHWVMSPYVAKITVPTNPADTTPTTLNLHTYTWTSRKHVTTVPVSLLEPSTRVFTTWSVHGGDAAEGRVGHRNVKPKTLFYVHPELCEEGVICEVARKVGSAGGGGGGGGDGF</sequence>
<keyword evidence="1" id="KW-0812">Transmembrane</keyword>
<dbReference type="GO" id="GO:0033615">
    <property type="term" value="P:mitochondrial proton-transporting ATP synthase complex assembly"/>
    <property type="evidence" value="ECO:0007669"/>
    <property type="project" value="TreeGrafter"/>
</dbReference>
<dbReference type="PANTHER" id="PTHR13281">
    <property type="entry name" value="TRANSMEMBRANE PROTEIN 70, MITOCHONDRIAL"/>
    <property type="match status" value="1"/>
</dbReference>
<dbReference type="InterPro" id="IPR009724">
    <property type="entry name" value="TMEM70"/>
</dbReference>
<protein>
    <submittedName>
        <fullName evidence="2">Uncharacterized protein</fullName>
    </submittedName>
</protein>
<evidence type="ECO:0000313" key="2">
    <source>
        <dbReference type="EMBL" id="RUS26663.1"/>
    </source>
</evidence>
<dbReference type="Pfam" id="PF06979">
    <property type="entry name" value="TMEM70"/>
    <property type="match status" value="1"/>
</dbReference>
<accession>A0A433QA54</accession>
<dbReference type="EMBL" id="RBNJ01009935">
    <property type="protein sequence ID" value="RUS26663.1"/>
    <property type="molecule type" value="Genomic_DNA"/>
</dbReference>
<dbReference type="PANTHER" id="PTHR13281:SF0">
    <property type="entry name" value="TRANSMEMBRANE PROTEIN 70, MITOCHONDRIAL"/>
    <property type="match status" value="1"/>
</dbReference>
<keyword evidence="1" id="KW-0472">Membrane</keyword>
<keyword evidence="3" id="KW-1185">Reference proteome</keyword>
<dbReference type="AlphaFoldDB" id="A0A433QA54"/>
<dbReference type="GO" id="GO:0031966">
    <property type="term" value="C:mitochondrial membrane"/>
    <property type="evidence" value="ECO:0007669"/>
    <property type="project" value="TreeGrafter"/>
</dbReference>
<evidence type="ECO:0000256" key="1">
    <source>
        <dbReference type="SAM" id="Phobius"/>
    </source>
</evidence>
<proteinExistence type="predicted"/>
<keyword evidence="1" id="KW-1133">Transmembrane helix</keyword>
<name>A0A433QA54_9FUNG</name>
<organism evidence="2 3">
    <name type="scientific">Jimgerdemannia flammicorona</name>
    <dbReference type="NCBI Taxonomy" id="994334"/>
    <lineage>
        <taxon>Eukaryota</taxon>
        <taxon>Fungi</taxon>
        <taxon>Fungi incertae sedis</taxon>
        <taxon>Mucoromycota</taxon>
        <taxon>Mucoromycotina</taxon>
        <taxon>Endogonomycetes</taxon>
        <taxon>Endogonales</taxon>
        <taxon>Endogonaceae</taxon>
        <taxon>Jimgerdemannia</taxon>
    </lineage>
</organism>
<gene>
    <name evidence="2" type="ORF">BC938DRAFT_484290</name>
</gene>
<dbReference type="Proteomes" id="UP000274822">
    <property type="component" value="Unassembled WGS sequence"/>
</dbReference>
<feature type="transmembrane region" description="Helical" evidence="1">
    <location>
        <begin position="157"/>
        <end position="181"/>
    </location>
</feature>
<dbReference type="InterPro" id="IPR045325">
    <property type="entry name" value="TMEM70/TMEM186/TMEM223"/>
</dbReference>
<reference evidence="2 3" key="1">
    <citation type="journal article" date="2018" name="New Phytol.">
        <title>Phylogenomics of Endogonaceae and evolution of mycorrhizas within Mucoromycota.</title>
        <authorList>
            <person name="Chang Y."/>
            <person name="Desiro A."/>
            <person name="Na H."/>
            <person name="Sandor L."/>
            <person name="Lipzen A."/>
            <person name="Clum A."/>
            <person name="Barry K."/>
            <person name="Grigoriev I.V."/>
            <person name="Martin F.M."/>
            <person name="Stajich J.E."/>
            <person name="Smith M.E."/>
            <person name="Bonito G."/>
            <person name="Spatafora J.W."/>
        </authorList>
    </citation>
    <scope>NUCLEOTIDE SEQUENCE [LARGE SCALE GENOMIC DNA]</scope>
    <source>
        <strain evidence="2 3">AD002</strain>
    </source>
</reference>